<evidence type="ECO:0000256" key="3">
    <source>
        <dbReference type="PROSITE-ProRule" id="PRU00261"/>
    </source>
</evidence>
<keyword evidence="1 3" id="KW-0147">Chitin-binding</keyword>
<keyword evidence="2 5" id="KW-0732">Signal</keyword>
<feature type="compositionally biased region" description="Polar residues" evidence="4">
    <location>
        <begin position="123"/>
        <end position="138"/>
    </location>
</feature>
<dbReference type="CDD" id="cd02851">
    <property type="entry name" value="E_set_GO_C"/>
    <property type="match status" value="1"/>
</dbReference>
<feature type="disulfide bond" evidence="3">
    <location>
        <begin position="90"/>
        <end position="104"/>
    </location>
</feature>
<evidence type="ECO:0000256" key="5">
    <source>
        <dbReference type="SAM" id="SignalP"/>
    </source>
</evidence>
<dbReference type="InterPro" id="IPR013783">
    <property type="entry name" value="Ig-like_fold"/>
</dbReference>
<evidence type="ECO:0000256" key="1">
    <source>
        <dbReference type="ARBA" id="ARBA00022669"/>
    </source>
</evidence>
<dbReference type="SUPFAM" id="SSF50965">
    <property type="entry name" value="Galactose oxidase, central domain"/>
    <property type="match status" value="1"/>
</dbReference>
<dbReference type="Pfam" id="PF07250">
    <property type="entry name" value="Glyoxal_oxid_N"/>
    <property type="match status" value="1"/>
</dbReference>
<dbReference type="PROSITE" id="PS51257">
    <property type="entry name" value="PROKAR_LIPOPROTEIN"/>
    <property type="match status" value="1"/>
</dbReference>
<dbReference type="InterPro" id="IPR014756">
    <property type="entry name" value="Ig_E-set"/>
</dbReference>
<dbReference type="EMBL" id="ML993585">
    <property type="protein sequence ID" value="KAF2170426.1"/>
    <property type="molecule type" value="Genomic_DNA"/>
</dbReference>
<dbReference type="CDD" id="cd00035">
    <property type="entry name" value="ChtBD1"/>
    <property type="match status" value="1"/>
</dbReference>
<name>A0A6A6CYG9_ZASCE</name>
<feature type="chain" id="PRO_5025670218" evidence="5">
    <location>
        <begin position="18"/>
        <end position="735"/>
    </location>
</feature>
<dbReference type="CDD" id="cd11618">
    <property type="entry name" value="ChtBD1_1"/>
    <property type="match status" value="1"/>
</dbReference>
<feature type="domain" description="Chitin-binding type-1" evidence="6">
    <location>
        <begin position="157"/>
        <end position="202"/>
    </location>
</feature>
<dbReference type="GeneID" id="54569221"/>
<dbReference type="InterPro" id="IPR037293">
    <property type="entry name" value="Gal_Oxidase_central_sf"/>
</dbReference>
<dbReference type="Pfam" id="PF09118">
    <property type="entry name" value="GO-like_E_set"/>
    <property type="match status" value="1"/>
</dbReference>
<dbReference type="PROSITE" id="PS50941">
    <property type="entry name" value="CHIT_BIND_I_2"/>
    <property type="match status" value="2"/>
</dbReference>
<dbReference type="Proteomes" id="UP000799537">
    <property type="component" value="Unassembled WGS sequence"/>
</dbReference>
<dbReference type="OrthoDB" id="2019572at2759"/>
<dbReference type="InterPro" id="IPR036861">
    <property type="entry name" value="Endochitinase-like_sf"/>
</dbReference>
<comment type="caution">
    <text evidence="3">Lacks conserved residue(s) required for the propagation of feature annotation.</text>
</comment>
<dbReference type="SUPFAM" id="SSF57016">
    <property type="entry name" value="Plant lectins/antimicrobial peptides"/>
    <property type="match status" value="2"/>
</dbReference>
<dbReference type="RefSeq" id="XP_033671315.1">
    <property type="nucleotide sequence ID" value="XM_033815949.1"/>
</dbReference>
<dbReference type="InterPro" id="IPR011043">
    <property type="entry name" value="Gal_Oxase/kelch_b-propeller"/>
</dbReference>
<dbReference type="InterPro" id="IPR001002">
    <property type="entry name" value="Chitin-bd_1"/>
</dbReference>
<evidence type="ECO:0000313" key="7">
    <source>
        <dbReference type="EMBL" id="KAF2170426.1"/>
    </source>
</evidence>
<evidence type="ECO:0000259" key="6">
    <source>
        <dbReference type="PROSITE" id="PS50941"/>
    </source>
</evidence>
<feature type="disulfide bond" evidence="3">
    <location>
        <begin position="177"/>
        <end position="191"/>
    </location>
</feature>
<dbReference type="SMART" id="SM00270">
    <property type="entry name" value="ChtBD1"/>
    <property type="match status" value="2"/>
</dbReference>
<dbReference type="Gene3D" id="3.30.60.10">
    <property type="entry name" value="Endochitinase-like"/>
    <property type="match status" value="2"/>
</dbReference>
<protein>
    <submittedName>
        <fullName evidence="7">Carbohydrate-binding module family 18</fullName>
    </submittedName>
</protein>
<dbReference type="Pfam" id="PF00187">
    <property type="entry name" value="Chitin_bind_1"/>
    <property type="match status" value="1"/>
</dbReference>
<dbReference type="Gene3D" id="2.130.10.80">
    <property type="entry name" value="Galactose oxidase/kelch, beta-propeller"/>
    <property type="match status" value="1"/>
</dbReference>
<feature type="disulfide bond" evidence="3">
    <location>
        <begin position="110"/>
        <end position="114"/>
    </location>
</feature>
<keyword evidence="3" id="KW-1015">Disulfide bond</keyword>
<dbReference type="InterPro" id="IPR009880">
    <property type="entry name" value="Glyoxal_oxidase_N"/>
</dbReference>
<evidence type="ECO:0000313" key="8">
    <source>
        <dbReference type="Proteomes" id="UP000799537"/>
    </source>
</evidence>
<feature type="domain" description="Chitin-binding type-1" evidence="6">
    <location>
        <begin position="69"/>
        <end position="116"/>
    </location>
</feature>
<reference evidence="7" key="1">
    <citation type="journal article" date="2020" name="Stud. Mycol.">
        <title>101 Dothideomycetes genomes: a test case for predicting lifestyles and emergence of pathogens.</title>
        <authorList>
            <person name="Haridas S."/>
            <person name="Albert R."/>
            <person name="Binder M."/>
            <person name="Bloem J."/>
            <person name="Labutti K."/>
            <person name="Salamov A."/>
            <person name="Andreopoulos B."/>
            <person name="Baker S."/>
            <person name="Barry K."/>
            <person name="Bills G."/>
            <person name="Bluhm B."/>
            <person name="Cannon C."/>
            <person name="Castanera R."/>
            <person name="Culley D."/>
            <person name="Daum C."/>
            <person name="Ezra D."/>
            <person name="Gonzalez J."/>
            <person name="Henrissat B."/>
            <person name="Kuo A."/>
            <person name="Liang C."/>
            <person name="Lipzen A."/>
            <person name="Lutzoni F."/>
            <person name="Magnuson J."/>
            <person name="Mondo S."/>
            <person name="Nolan M."/>
            <person name="Ohm R."/>
            <person name="Pangilinan J."/>
            <person name="Park H.-J."/>
            <person name="Ramirez L."/>
            <person name="Alfaro M."/>
            <person name="Sun H."/>
            <person name="Tritt A."/>
            <person name="Yoshinaga Y."/>
            <person name="Zwiers L.-H."/>
            <person name="Turgeon B."/>
            <person name="Goodwin S."/>
            <person name="Spatafora J."/>
            <person name="Crous P."/>
            <person name="Grigoriev I."/>
        </authorList>
    </citation>
    <scope>NUCLEOTIDE SEQUENCE</scope>
    <source>
        <strain evidence="7">ATCC 36951</strain>
    </source>
</reference>
<dbReference type="PANTHER" id="PTHR32208">
    <property type="entry name" value="SECRETED PROTEIN-RELATED"/>
    <property type="match status" value="1"/>
</dbReference>
<dbReference type="PANTHER" id="PTHR32208:SF21">
    <property type="entry name" value="LOW QUALITY PROTEIN: ALDEHYDE OXIDASE GLOX-LIKE"/>
    <property type="match status" value="1"/>
</dbReference>
<feature type="signal peptide" evidence="5">
    <location>
        <begin position="1"/>
        <end position="17"/>
    </location>
</feature>
<evidence type="ECO:0000256" key="2">
    <source>
        <dbReference type="ARBA" id="ARBA00022729"/>
    </source>
</evidence>
<dbReference type="Gene3D" id="2.60.40.10">
    <property type="entry name" value="Immunoglobulins"/>
    <property type="match status" value="1"/>
</dbReference>
<dbReference type="SUPFAM" id="SSF81296">
    <property type="entry name" value="E set domains"/>
    <property type="match status" value="1"/>
</dbReference>
<feature type="region of interest" description="Disordered" evidence="4">
    <location>
        <begin position="121"/>
        <end position="157"/>
    </location>
</feature>
<dbReference type="InterPro" id="IPR015202">
    <property type="entry name" value="GO-like_E_set"/>
</dbReference>
<keyword evidence="8" id="KW-1185">Reference proteome</keyword>
<organism evidence="7 8">
    <name type="scientific">Zasmidium cellare ATCC 36951</name>
    <dbReference type="NCBI Taxonomy" id="1080233"/>
    <lineage>
        <taxon>Eukaryota</taxon>
        <taxon>Fungi</taxon>
        <taxon>Dikarya</taxon>
        <taxon>Ascomycota</taxon>
        <taxon>Pezizomycotina</taxon>
        <taxon>Dothideomycetes</taxon>
        <taxon>Dothideomycetidae</taxon>
        <taxon>Mycosphaerellales</taxon>
        <taxon>Mycosphaerellaceae</taxon>
        <taxon>Zasmidium</taxon>
    </lineage>
</organism>
<proteinExistence type="predicted"/>
<sequence length="735" mass="78242">MKSVAVFTILLATQACANILFPFVQPTCDFSLSKHQGCLSGQICIANNTCIPAKRVADLQLRDSAPRPDGRCGKDFDGATCDPEGEYGGCCSQYGFCGKKEGHCLKSNGCQSGCDEDGGDLPPTSTTVPDSSGAQSSEPVMGSPTAAPDGDGPATTDGTCGAENGGTICGDWPRGSCCSMYGFCGNSSTHCGEGCQSGPCDQEPTTPAPGPKPAMANANPGTLKVVGDSGVPAMHAGLLPNGRVIFLDKVEDYSKLNLSNGHYAYSSEYDPATNEVVPLAYNTNAFCAGGIFLANGTFMSIGGNGPLVDIDDSVGDGFAGLRWLTRSIDDDSLNGQDWIETNDKLDTKRWYASAQTMPDGTIFVASGSLNGLDPRVRANNNPTYEILNRDGISNGESIPMDILYKADAYYMYPFIHLLNDGTLFVFVSRFSEIFDVGKNETVKTFDELSGTYRTYPNTGGSVLLPLSSANGWHADVIICGGGSYQDITSPTDPSCGRIRPQQEDAKWEMDSMPQGRGMVEGTLLPDGSAVWVNGANLGAQGFELAEDPTLEVLIYEPAAELGKRWTTGPKSDIPRLYHSVALLLLDGTLMIAGSNPVQMPKLEPDAEDPYATEFRVEIYTPPYLSGDDANRRPTDIVLSTLDLKSDSSTFDVTFNAPEGAKEVKLALYHGGFVTHSLHMGHRMLFLDTEGFKSGEKEQKITVTTPPNSNVAPPGPYMVYVVVDGVPGVGQFVMVS</sequence>
<gene>
    <name evidence="7" type="ORF">M409DRAFT_64174</name>
</gene>
<accession>A0A6A6CYG9</accession>
<dbReference type="GO" id="GO:0008061">
    <property type="term" value="F:chitin binding"/>
    <property type="evidence" value="ECO:0007669"/>
    <property type="project" value="UniProtKB-UniRule"/>
</dbReference>
<evidence type="ECO:0000256" key="4">
    <source>
        <dbReference type="SAM" id="MobiDB-lite"/>
    </source>
</evidence>
<dbReference type="AlphaFoldDB" id="A0A6A6CYG9"/>